<dbReference type="EMBL" id="QZAA01000163">
    <property type="protein sequence ID" value="RQD75323.1"/>
    <property type="molecule type" value="Genomic_DNA"/>
</dbReference>
<gene>
    <name evidence="3" type="ORF">D5R97_06310</name>
</gene>
<dbReference type="InterPro" id="IPR037914">
    <property type="entry name" value="SpoVT-AbrB_sf"/>
</dbReference>
<reference evidence="3 4" key="1">
    <citation type="submission" date="2018-08" db="EMBL/GenBank/DDBJ databases">
        <title>The metabolism and importance of syntrophic acetate oxidation coupled to methane or sulfide production in haloalkaline environments.</title>
        <authorList>
            <person name="Timmers P.H.A."/>
            <person name="Vavourakis C.D."/>
            <person name="Sorokin D.Y."/>
            <person name="Sinninghe Damste J.S."/>
            <person name="Muyzer G."/>
            <person name="Stams A.J.M."/>
            <person name="Plugge C.M."/>
        </authorList>
    </citation>
    <scope>NUCLEOTIDE SEQUENCE [LARGE SCALE GENOMIC DNA]</scope>
    <source>
        <strain evidence="3">MSAO_Bac1</strain>
    </source>
</reference>
<keyword evidence="1 3" id="KW-0238">DNA-binding</keyword>
<dbReference type="Gene3D" id="2.10.260.10">
    <property type="match status" value="1"/>
</dbReference>
<dbReference type="PROSITE" id="PS51740">
    <property type="entry name" value="SPOVT_ABRB"/>
    <property type="match status" value="1"/>
</dbReference>
<dbReference type="NCBIfam" id="TIGR01439">
    <property type="entry name" value="lp_hng_hel_AbrB"/>
    <property type="match status" value="1"/>
</dbReference>
<evidence type="ECO:0000313" key="3">
    <source>
        <dbReference type="EMBL" id="RQD75323.1"/>
    </source>
</evidence>
<accession>A0A424YDT1</accession>
<evidence type="ECO:0000259" key="2">
    <source>
        <dbReference type="PROSITE" id="PS51740"/>
    </source>
</evidence>
<comment type="caution">
    <text evidence="3">The sequence shown here is derived from an EMBL/GenBank/DDBJ whole genome shotgun (WGS) entry which is preliminary data.</text>
</comment>
<dbReference type="SMART" id="SM00966">
    <property type="entry name" value="SpoVT_AbrB"/>
    <property type="match status" value="1"/>
</dbReference>
<evidence type="ECO:0000313" key="4">
    <source>
        <dbReference type="Proteomes" id="UP000285138"/>
    </source>
</evidence>
<dbReference type="GO" id="GO:0003677">
    <property type="term" value="F:DNA binding"/>
    <property type="evidence" value="ECO:0007669"/>
    <property type="project" value="UniProtKB-UniRule"/>
</dbReference>
<dbReference type="Pfam" id="PF04014">
    <property type="entry name" value="MazE_antitoxin"/>
    <property type="match status" value="1"/>
</dbReference>
<dbReference type="AlphaFoldDB" id="A0A424YDT1"/>
<protein>
    <submittedName>
        <fullName evidence="3">AbrB/MazE/SpoVT family DNA-binding domain-containing protein</fullName>
    </submittedName>
</protein>
<evidence type="ECO:0000256" key="1">
    <source>
        <dbReference type="PROSITE-ProRule" id="PRU01076"/>
    </source>
</evidence>
<feature type="domain" description="SpoVT-AbrB" evidence="2">
    <location>
        <begin position="6"/>
        <end position="51"/>
    </location>
</feature>
<name>A0A424YDT1_9FIRM</name>
<sequence length="84" mass="9541">MRVVNLDKAKLSSKGQLIIPKKYREKLNLKPGDEFNVLIKDGNLVLSPAEKSLVGWQKWRGALAGKNVLQEHLGEHFREVDKYG</sequence>
<dbReference type="SUPFAM" id="SSF89447">
    <property type="entry name" value="AbrB/MazE/MraZ-like"/>
    <property type="match status" value="1"/>
</dbReference>
<dbReference type="InterPro" id="IPR007159">
    <property type="entry name" value="SpoVT-AbrB_dom"/>
</dbReference>
<organism evidence="3 4">
    <name type="scientific">Candidatus Syntrophonatronum acetioxidans</name>
    <dbReference type="NCBI Taxonomy" id="1795816"/>
    <lineage>
        <taxon>Bacteria</taxon>
        <taxon>Bacillati</taxon>
        <taxon>Bacillota</taxon>
        <taxon>Clostridia</taxon>
        <taxon>Eubacteriales</taxon>
        <taxon>Syntrophomonadaceae</taxon>
        <taxon>Candidatus Syntrophonatronum</taxon>
    </lineage>
</organism>
<proteinExistence type="predicted"/>
<dbReference type="Proteomes" id="UP000285138">
    <property type="component" value="Unassembled WGS sequence"/>
</dbReference>